<proteinExistence type="predicted"/>
<feature type="chain" id="PRO_5025603103" evidence="1">
    <location>
        <begin position="31"/>
        <end position="95"/>
    </location>
</feature>
<sequence length="95" mass="10550">MSSAASRALSWFRHARITLAFLLANSLAVSLPIPREYKLPIRQTGAPHVVSIFLRFTHSAGLRRTRLATGEILPQVDTNVRKHTRNSSRNGAETS</sequence>
<evidence type="ECO:0000256" key="1">
    <source>
        <dbReference type="SAM" id="SignalP"/>
    </source>
</evidence>
<organism evidence="2">
    <name type="scientific">Ixodes ricinus</name>
    <name type="common">Common tick</name>
    <name type="synonym">Acarus ricinus</name>
    <dbReference type="NCBI Taxonomy" id="34613"/>
    <lineage>
        <taxon>Eukaryota</taxon>
        <taxon>Metazoa</taxon>
        <taxon>Ecdysozoa</taxon>
        <taxon>Arthropoda</taxon>
        <taxon>Chelicerata</taxon>
        <taxon>Arachnida</taxon>
        <taxon>Acari</taxon>
        <taxon>Parasitiformes</taxon>
        <taxon>Ixodida</taxon>
        <taxon>Ixodoidea</taxon>
        <taxon>Ixodidae</taxon>
        <taxon>Ixodinae</taxon>
        <taxon>Ixodes</taxon>
    </lineage>
</organism>
<dbReference type="EMBL" id="GIFC01005126">
    <property type="protein sequence ID" value="MXU87209.1"/>
    <property type="molecule type" value="Transcribed_RNA"/>
</dbReference>
<feature type="signal peptide" evidence="1">
    <location>
        <begin position="1"/>
        <end position="30"/>
    </location>
</feature>
<evidence type="ECO:0000313" key="2">
    <source>
        <dbReference type="EMBL" id="MXU87209.1"/>
    </source>
</evidence>
<accession>A0A6B0U412</accession>
<name>A0A6B0U412_IXORI</name>
<dbReference type="AlphaFoldDB" id="A0A6B0U412"/>
<reference evidence="2" key="1">
    <citation type="submission" date="2019-12" db="EMBL/GenBank/DDBJ databases">
        <title>An insight into the sialome of adult female Ixodes ricinus ticks feeding for 6 days.</title>
        <authorList>
            <person name="Perner J."/>
            <person name="Ribeiro J.M.C."/>
        </authorList>
    </citation>
    <scope>NUCLEOTIDE SEQUENCE</scope>
    <source>
        <strain evidence="2">Semi-engorged</strain>
        <tissue evidence="2">Salivary glands</tissue>
    </source>
</reference>
<keyword evidence="1" id="KW-0732">Signal</keyword>
<protein>
    <submittedName>
        <fullName evidence="2">Putative secreted protein</fullName>
    </submittedName>
</protein>